<comment type="caution">
    <text evidence="2">The sequence shown here is derived from an EMBL/GenBank/DDBJ whole genome shotgun (WGS) entry which is preliminary data.</text>
</comment>
<keyword evidence="1" id="KW-0732">Signal</keyword>
<proteinExistence type="predicted"/>
<dbReference type="PROSITE" id="PS51257">
    <property type="entry name" value="PROKAR_LIPOPROTEIN"/>
    <property type="match status" value="1"/>
</dbReference>
<keyword evidence="3" id="KW-1185">Reference proteome</keyword>
<evidence type="ECO:0000313" key="2">
    <source>
        <dbReference type="EMBL" id="KOR90313.1"/>
    </source>
</evidence>
<evidence type="ECO:0000256" key="1">
    <source>
        <dbReference type="SAM" id="SignalP"/>
    </source>
</evidence>
<name>A0A0M1P749_9BACL</name>
<dbReference type="OrthoDB" id="2617122at2"/>
<reference evidence="3" key="1">
    <citation type="submission" date="2015-08" db="EMBL/GenBank/DDBJ databases">
        <title>Genome sequencing project for genomic taxonomy and phylogenomics of Bacillus-like bacteria.</title>
        <authorList>
            <person name="Liu B."/>
            <person name="Wang J."/>
            <person name="Zhu Y."/>
            <person name="Liu G."/>
            <person name="Chen Q."/>
            <person name="Chen Z."/>
            <person name="Lan J."/>
            <person name="Che J."/>
            <person name="Ge C."/>
            <person name="Shi H."/>
            <person name="Pan Z."/>
            <person name="Liu X."/>
        </authorList>
    </citation>
    <scope>NUCLEOTIDE SEQUENCE [LARGE SCALE GENOMIC DNA]</scope>
    <source>
        <strain evidence="3">FJAT-22460</strain>
    </source>
</reference>
<evidence type="ECO:0000313" key="3">
    <source>
        <dbReference type="Proteomes" id="UP000036932"/>
    </source>
</evidence>
<organism evidence="2 3">
    <name type="scientific">Paenibacillus solani</name>
    <dbReference type="NCBI Taxonomy" id="1705565"/>
    <lineage>
        <taxon>Bacteria</taxon>
        <taxon>Bacillati</taxon>
        <taxon>Bacillota</taxon>
        <taxon>Bacilli</taxon>
        <taxon>Bacillales</taxon>
        <taxon>Paenibacillaceae</taxon>
        <taxon>Paenibacillus</taxon>
    </lineage>
</organism>
<feature type="chain" id="PRO_5039272975" evidence="1">
    <location>
        <begin position="21"/>
        <end position="143"/>
    </location>
</feature>
<dbReference type="RefSeq" id="WP_054403255.1">
    <property type="nucleotide sequence ID" value="NZ_LIUT01000001.1"/>
</dbReference>
<sequence length="143" mass="16082">MRRRILILLLSILFSFSIGCSNINQPKDVGDDGLVIGSITFGLGGDLDKTLVSYNFNLWNKTKKAILIKSVEPILSDDFRKRVEDSELINEVNKTINESSLEVISGSFFINTQGLDKHGIKKLNIELKKFKIISEQEIGNETH</sequence>
<dbReference type="PATRIC" id="fig|1705565.3.peg.5067"/>
<protein>
    <submittedName>
        <fullName evidence="2">Uncharacterized protein</fullName>
    </submittedName>
</protein>
<dbReference type="Proteomes" id="UP000036932">
    <property type="component" value="Unassembled WGS sequence"/>
</dbReference>
<gene>
    <name evidence="2" type="ORF">AM231_15055</name>
</gene>
<feature type="signal peptide" evidence="1">
    <location>
        <begin position="1"/>
        <end position="20"/>
    </location>
</feature>
<dbReference type="EMBL" id="LIUT01000001">
    <property type="protein sequence ID" value="KOR90313.1"/>
    <property type="molecule type" value="Genomic_DNA"/>
</dbReference>
<accession>A0A0M1P749</accession>
<dbReference type="AlphaFoldDB" id="A0A0M1P749"/>